<feature type="compositionally biased region" description="Basic residues" evidence="1">
    <location>
        <begin position="45"/>
        <end position="57"/>
    </location>
</feature>
<accession>A0A4Y8R4K4</accession>
<gene>
    <name evidence="2" type="ORF">E1O70_07020</name>
</gene>
<name>A0A4Y8R4K4_9MICO</name>
<dbReference type="AlphaFoldDB" id="A0A4Y8R4K4"/>
<dbReference type="EMBL" id="SOZH01000004">
    <property type="protein sequence ID" value="TFF12617.1"/>
    <property type="molecule type" value="Genomic_DNA"/>
</dbReference>
<feature type="compositionally biased region" description="Basic and acidic residues" evidence="1">
    <location>
        <begin position="105"/>
        <end position="114"/>
    </location>
</feature>
<evidence type="ECO:0000313" key="3">
    <source>
        <dbReference type="Proteomes" id="UP000298003"/>
    </source>
</evidence>
<organism evidence="2 3">
    <name type="scientific">Cellulosimicrobium funkei</name>
    <dbReference type="NCBI Taxonomy" id="264251"/>
    <lineage>
        <taxon>Bacteria</taxon>
        <taxon>Bacillati</taxon>
        <taxon>Actinomycetota</taxon>
        <taxon>Actinomycetes</taxon>
        <taxon>Micrococcales</taxon>
        <taxon>Promicromonosporaceae</taxon>
        <taxon>Cellulosimicrobium</taxon>
    </lineage>
</organism>
<keyword evidence="3" id="KW-1185">Reference proteome</keyword>
<sequence length="114" mass="12466">MRHRARSGKKVPEVASQTETSAFSSCGRPTGRRRTTDDETDHARHPALRPLAHRGAHRPALGARERPRRAPRAPRDDPALPVGGRARRRRPAPRAALARGGRGAPVDRRLTAVA</sequence>
<feature type="region of interest" description="Disordered" evidence="1">
    <location>
        <begin position="1"/>
        <end position="114"/>
    </location>
</feature>
<proteinExistence type="predicted"/>
<comment type="caution">
    <text evidence="2">The sequence shown here is derived from an EMBL/GenBank/DDBJ whole genome shotgun (WGS) entry which is preliminary data.</text>
</comment>
<dbReference type="Proteomes" id="UP000298003">
    <property type="component" value="Unassembled WGS sequence"/>
</dbReference>
<reference evidence="2 3" key="1">
    <citation type="submission" date="2019-03" db="EMBL/GenBank/DDBJ databases">
        <title>Cellulosimicrobium funkei JCM14302 Assembly.</title>
        <authorList>
            <person name="Dou T."/>
        </authorList>
    </citation>
    <scope>NUCLEOTIDE SEQUENCE [LARGE SCALE GENOMIC DNA]</scope>
    <source>
        <strain evidence="2 3">JCM 14302</strain>
    </source>
</reference>
<protein>
    <submittedName>
        <fullName evidence="2">Uncharacterized protein</fullName>
    </submittedName>
</protein>
<evidence type="ECO:0000313" key="2">
    <source>
        <dbReference type="EMBL" id="TFF12617.1"/>
    </source>
</evidence>
<feature type="compositionally biased region" description="Polar residues" evidence="1">
    <location>
        <begin position="15"/>
        <end position="24"/>
    </location>
</feature>
<evidence type="ECO:0000256" key="1">
    <source>
        <dbReference type="SAM" id="MobiDB-lite"/>
    </source>
</evidence>
<feature type="compositionally biased region" description="Basic and acidic residues" evidence="1">
    <location>
        <begin position="34"/>
        <end position="44"/>
    </location>
</feature>